<dbReference type="AlphaFoldDB" id="A0A163T3K6"/>
<dbReference type="RefSeq" id="WP_056645363.1">
    <property type="nucleotide sequence ID" value="NZ_JBIVFZ010000002.1"/>
</dbReference>
<gene>
    <name evidence="1" type="ORF">OJAG_02310</name>
</gene>
<evidence type="ECO:0000313" key="1">
    <source>
        <dbReference type="EMBL" id="KZM37061.1"/>
    </source>
</evidence>
<proteinExistence type="predicted"/>
<dbReference type="SUPFAM" id="SSF109604">
    <property type="entry name" value="HD-domain/PDEase-like"/>
    <property type="match status" value="1"/>
</dbReference>
<sequence length="245" mass="26968">MGVTTSDAPQWLLTSWTRSCRGAGATASDDEIRAVGDGLLERWSQPDRHFHNLRHLADVLGRVDELAQETHDADVVRLAAWYHGAIFDAARKAAYANKGGEDETASAALAFDQLSSLGVPEKACRRVAFLVNALVRHAPDPADFDCAVLCDADLAMLAGEPQRYKEYLKDVRDEYAHIPLPDYLRARIAIITKLLDRRTLFSSPMGAAWEEPARQNLDAELQRLRKEQAKLQASAPPALVAPSPS</sequence>
<dbReference type="InterPro" id="IPR009218">
    <property type="entry name" value="HD_phosphohydro"/>
</dbReference>
<dbReference type="Proteomes" id="UP000076447">
    <property type="component" value="Unassembled WGS sequence"/>
</dbReference>
<organism evidence="1 2">
    <name type="scientific">Oerskovia enterophila</name>
    <dbReference type="NCBI Taxonomy" id="43678"/>
    <lineage>
        <taxon>Bacteria</taxon>
        <taxon>Bacillati</taxon>
        <taxon>Actinomycetota</taxon>
        <taxon>Actinomycetes</taxon>
        <taxon>Micrococcales</taxon>
        <taxon>Cellulomonadaceae</taxon>
        <taxon>Oerskovia</taxon>
    </lineage>
</organism>
<dbReference type="PATRIC" id="fig|43678.3.peg.244"/>
<dbReference type="PANTHER" id="PTHR21174:SF0">
    <property type="entry name" value="HD PHOSPHOHYDROLASE FAMILY PROTEIN-RELATED"/>
    <property type="match status" value="1"/>
</dbReference>
<dbReference type="STRING" id="43678.OJAG_02310"/>
<dbReference type="OrthoDB" id="9808993at2"/>
<evidence type="ECO:0008006" key="3">
    <source>
        <dbReference type="Google" id="ProtNLM"/>
    </source>
</evidence>
<dbReference type="PANTHER" id="PTHR21174">
    <property type="match status" value="1"/>
</dbReference>
<reference evidence="1 2" key="1">
    <citation type="submission" date="2016-01" db="EMBL/GenBank/DDBJ databases">
        <title>Genome sequence of Oerskovia enterophila VJag, an agar and cellulose degrading bacterium.</title>
        <authorList>
            <person name="Poehlein A."/>
            <person name="Jag V."/>
            <person name="Bengelsdorf F."/>
            <person name="Duerre P."/>
            <person name="Daniel R."/>
        </authorList>
    </citation>
    <scope>NUCLEOTIDE SEQUENCE [LARGE SCALE GENOMIC DNA]</scope>
    <source>
        <strain evidence="1 2">VJag</strain>
    </source>
</reference>
<accession>A0A163T3K6</accession>
<evidence type="ECO:0000313" key="2">
    <source>
        <dbReference type="Proteomes" id="UP000076447"/>
    </source>
</evidence>
<comment type="caution">
    <text evidence="1">The sequence shown here is derived from an EMBL/GenBank/DDBJ whole genome shotgun (WGS) entry which is preliminary data.</text>
</comment>
<dbReference type="EMBL" id="LRIE01000030">
    <property type="protein sequence ID" value="KZM37061.1"/>
    <property type="molecule type" value="Genomic_DNA"/>
</dbReference>
<dbReference type="Gene3D" id="1.10.3210.10">
    <property type="entry name" value="Hypothetical protein af1432"/>
    <property type="match status" value="1"/>
</dbReference>
<protein>
    <recommendedName>
        <fullName evidence="3">Metal-dependent HD superfamily phosphohydrolase</fullName>
    </recommendedName>
</protein>
<name>A0A163T3K6_9CELL</name>